<evidence type="ECO:0000313" key="2">
    <source>
        <dbReference type="Proteomes" id="UP000008394"/>
    </source>
</evidence>
<evidence type="ECO:0000313" key="1">
    <source>
        <dbReference type="EMBL" id="AEK30593.1"/>
    </source>
</evidence>
<organism evidence="1 2">
    <name type="scientific">Bifidobacterium animalis subsp. lactis CNCM I-2494</name>
    <dbReference type="NCBI Taxonomy" id="1042403"/>
    <lineage>
        <taxon>Bacteria</taxon>
        <taxon>Bacillati</taxon>
        <taxon>Actinomycetota</taxon>
        <taxon>Actinomycetes</taxon>
        <taxon>Bifidobacteriales</taxon>
        <taxon>Bifidobacteriaceae</taxon>
        <taxon>Bifidobacterium</taxon>
    </lineage>
</organism>
<dbReference type="KEGG" id="bnm:BALAC2494_00106"/>
<name>A0A806FIU1_BIFAN</name>
<protein>
    <submittedName>
        <fullName evidence="1">Sugar-binding protein</fullName>
    </submittedName>
</protein>
<sequence length="308" mass="33440">MRGESAYLPAVPCRCGLVSMARRGHRHESVLAFAETCCFRHIAALWRYTDEKMPVLSSYLRQSALIWRNRTPICVVLSQICADMTKSRYAICITAPELRLGEMGTGSAAGGRNMARRTKRLAAIACAVAALALMAGCTPKGAAVGDTQNNETYEHNHNENTGARLDVAVIGSPHGGADELVMRSLATKEFKASYTGVQQYSADPQRAADFARKAVSDAVSRHPKVIVISGLTFHDDESQWNTALANARNAGIPVVLLNPADVPGDTKLFAATFVVNDRMMDAQPMGEALRSVIFDHPHEREIVVSTRS</sequence>
<dbReference type="Gene3D" id="3.40.50.2300">
    <property type="match status" value="1"/>
</dbReference>
<dbReference type="AlphaFoldDB" id="A0A806FIU1"/>
<reference evidence="1 2" key="1">
    <citation type="journal article" date="2011" name="J. Bacteriol.">
        <title>Genome Sequence of the Probiotic Strain Bifidobacterium animalis subsp. lactis CNCM I-2494.</title>
        <authorList>
            <person name="Chervaux C."/>
            <person name="Grimaldi C."/>
            <person name="Bolotin A."/>
            <person name="Quinquis B."/>
            <person name="Legrain-Raspaud S."/>
            <person name="van Hylckama Vlieg J.E."/>
            <person name="Denariaz G."/>
            <person name="Smokvina T."/>
        </authorList>
    </citation>
    <scope>NUCLEOTIDE SEQUENCE [LARGE SCALE GENOMIC DNA]</scope>
    <source>
        <strain evidence="1 2">CNCM I-2494</strain>
    </source>
</reference>
<proteinExistence type="predicted"/>
<dbReference type="SUPFAM" id="SSF53822">
    <property type="entry name" value="Periplasmic binding protein-like I"/>
    <property type="match status" value="1"/>
</dbReference>
<accession>A0A806FIU1</accession>
<dbReference type="Proteomes" id="UP000008394">
    <property type="component" value="Chromosome"/>
</dbReference>
<dbReference type="InterPro" id="IPR028082">
    <property type="entry name" value="Peripla_BP_I"/>
</dbReference>
<dbReference type="EMBL" id="CP002915">
    <property type="protein sequence ID" value="AEK30593.1"/>
    <property type="molecule type" value="Genomic_DNA"/>
</dbReference>
<gene>
    <name evidence="1" type="ORF">BALAC2494_00106</name>
</gene>